<evidence type="ECO:0000256" key="3">
    <source>
        <dbReference type="ARBA" id="ARBA00023125"/>
    </source>
</evidence>
<name>A0AAP0Q243_9MAGN</name>
<keyword evidence="5" id="KW-0539">Nucleus</keyword>
<proteinExistence type="predicted"/>
<dbReference type="PANTHER" id="PTHR31920:SF132">
    <property type="entry name" value="TF-B3 DOMAIN-CONTAINING PROTEIN"/>
    <property type="match status" value="1"/>
</dbReference>
<evidence type="ECO:0000259" key="7">
    <source>
        <dbReference type="PROSITE" id="PS50863"/>
    </source>
</evidence>
<dbReference type="SUPFAM" id="SSF101936">
    <property type="entry name" value="DNA-binding pseudobarrel domain"/>
    <property type="match status" value="2"/>
</dbReference>
<gene>
    <name evidence="8" type="ORF">Syun_005237</name>
</gene>
<evidence type="ECO:0000256" key="2">
    <source>
        <dbReference type="ARBA" id="ARBA00023015"/>
    </source>
</evidence>
<dbReference type="EMBL" id="JBBNAF010000002">
    <property type="protein sequence ID" value="KAK9164335.1"/>
    <property type="molecule type" value="Genomic_DNA"/>
</dbReference>
<dbReference type="InterPro" id="IPR003340">
    <property type="entry name" value="B3_DNA-bd"/>
</dbReference>
<sequence>MGNSSTSTHSFYKIFTGQAQGNFRVPPPYVNATGGVLLDKYMLRGPNGEYRIVEVERNGGFWFFKGGWGDLVQKYPLSLSYGDILVFTLHTNVELHFQVYERNGCVKSLITCCGDEKGKQVKGQSCKKGTGYEAYEEEESSRNEILNSPADSLYDTCNESNDEEVVVSCKRAKMTTPVLDDEFKPVVQPGPFLRKVDLKDASVKIPDDMRGDSLNPVRKPNYRIQSPRKNSTKPTLDPKKEVHMDEQVQDRINVKREGSCDVKVVAHWHPTSMIHTMMRCSPERREKLIRSAQRLKLGRPLAGLILTRSCTTNGVLHLPKPFFQTLFNSEQLKTVVRKSGRLTASANGNSWPVKFLFLKGRVRITSGWSLVVRHYGLREGDLCFFQFIKTEPVIELRISTSHPRKSKTHTGGIEHI</sequence>
<evidence type="ECO:0000313" key="9">
    <source>
        <dbReference type="Proteomes" id="UP001420932"/>
    </source>
</evidence>
<organism evidence="8 9">
    <name type="scientific">Stephania yunnanensis</name>
    <dbReference type="NCBI Taxonomy" id="152371"/>
    <lineage>
        <taxon>Eukaryota</taxon>
        <taxon>Viridiplantae</taxon>
        <taxon>Streptophyta</taxon>
        <taxon>Embryophyta</taxon>
        <taxon>Tracheophyta</taxon>
        <taxon>Spermatophyta</taxon>
        <taxon>Magnoliopsida</taxon>
        <taxon>Ranunculales</taxon>
        <taxon>Menispermaceae</taxon>
        <taxon>Menispermoideae</taxon>
        <taxon>Cissampelideae</taxon>
        <taxon>Stephania</taxon>
    </lineage>
</organism>
<feature type="domain" description="TF-B3" evidence="7">
    <location>
        <begin position="301"/>
        <end position="402"/>
    </location>
</feature>
<dbReference type="InterPro" id="IPR015300">
    <property type="entry name" value="DNA-bd_pseudobarrel_sf"/>
</dbReference>
<evidence type="ECO:0000256" key="5">
    <source>
        <dbReference type="ARBA" id="ARBA00023242"/>
    </source>
</evidence>
<evidence type="ECO:0000256" key="1">
    <source>
        <dbReference type="ARBA" id="ARBA00004123"/>
    </source>
</evidence>
<keyword evidence="2" id="KW-0805">Transcription regulation</keyword>
<dbReference type="GO" id="GO:0003677">
    <property type="term" value="F:DNA binding"/>
    <property type="evidence" value="ECO:0007669"/>
    <property type="project" value="UniProtKB-KW"/>
</dbReference>
<reference evidence="8 9" key="1">
    <citation type="submission" date="2024-01" db="EMBL/GenBank/DDBJ databases">
        <title>Genome assemblies of Stephania.</title>
        <authorList>
            <person name="Yang L."/>
        </authorList>
    </citation>
    <scope>NUCLEOTIDE SEQUENCE [LARGE SCALE GENOMIC DNA]</scope>
    <source>
        <strain evidence="8">YNDBR</strain>
        <tissue evidence="8">Leaf</tissue>
    </source>
</reference>
<dbReference type="GO" id="GO:0005634">
    <property type="term" value="C:nucleus"/>
    <property type="evidence" value="ECO:0007669"/>
    <property type="project" value="UniProtKB-SubCell"/>
</dbReference>
<evidence type="ECO:0000313" key="8">
    <source>
        <dbReference type="EMBL" id="KAK9164335.1"/>
    </source>
</evidence>
<feature type="region of interest" description="Disordered" evidence="6">
    <location>
        <begin position="207"/>
        <end position="242"/>
    </location>
</feature>
<evidence type="ECO:0000256" key="4">
    <source>
        <dbReference type="ARBA" id="ARBA00023163"/>
    </source>
</evidence>
<dbReference type="AlphaFoldDB" id="A0AAP0Q243"/>
<evidence type="ECO:0000256" key="6">
    <source>
        <dbReference type="SAM" id="MobiDB-lite"/>
    </source>
</evidence>
<comment type="caution">
    <text evidence="8">The sequence shown here is derived from an EMBL/GenBank/DDBJ whole genome shotgun (WGS) entry which is preliminary data.</text>
</comment>
<dbReference type="SMART" id="SM01019">
    <property type="entry name" value="B3"/>
    <property type="match status" value="2"/>
</dbReference>
<protein>
    <recommendedName>
        <fullName evidence="7">TF-B3 domain-containing protein</fullName>
    </recommendedName>
</protein>
<dbReference type="Gene3D" id="2.40.330.10">
    <property type="entry name" value="DNA-binding pseudobarrel domain"/>
    <property type="match status" value="2"/>
</dbReference>
<dbReference type="Proteomes" id="UP001420932">
    <property type="component" value="Unassembled WGS sequence"/>
</dbReference>
<keyword evidence="9" id="KW-1185">Reference proteome</keyword>
<dbReference type="InterPro" id="IPR050655">
    <property type="entry name" value="Plant_B3_domain"/>
</dbReference>
<keyword evidence="3" id="KW-0238">DNA-binding</keyword>
<keyword evidence="4" id="KW-0804">Transcription</keyword>
<dbReference type="PROSITE" id="PS50863">
    <property type="entry name" value="B3"/>
    <property type="match status" value="1"/>
</dbReference>
<dbReference type="CDD" id="cd10017">
    <property type="entry name" value="B3_DNA"/>
    <property type="match status" value="1"/>
</dbReference>
<dbReference type="PANTHER" id="PTHR31920">
    <property type="entry name" value="B3 DOMAIN-CONTAINING"/>
    <property type="match status" value="1"/>
</dbReference>
<dbReference type="Pfam" id="PF02362">
    <property type="entry name" value="B3"/>
    <property type="match status" value="1"/>
</dbReference>
<feature type="compositionally biased region" description="Polar residues" evidence="6">
    <location>
        <begin position="223"/>
        <end position="234"/>
    </location>
</feature>
<accession>A0AAP0Q243</accession>
<comment type="subcellular location">
    <subcellularLocation>
        <location evidence="1">Nucleus</location>
    </subcellularLocation>
</comment>